<reference evidence="2" key="1">
    <citation type="submission" date="2014-05" db="EMBL/GenBank/DDBJ databases">
        <title>The transcriptome of the halophilic microalga Tetraselmis sp. GSL018 isolated from the Great Salt Lake, Utah.</title>
        <authorList>
            <person name="Jinkerson R.E."/>
            <person name="D'Adamo S."/>
            <person name="Posewitz M.C."/>
        </authorList>
    </citation>
    <scope>NUCLEOTIDE SEQUENCE</scope>
    <source>
        <strain evidence="2">GSL018</strain>
    </source>
</reference>
<evidence type="ECO:0000313" key="2">
    <source>
        <dbReference type="EMBL" id="JAC63235.1"/>
    </source>
</evidence>
<feature type="compositionally biased region" description="Polar residues" evidence="1">
    <location>
        <begin position="53"/>
        <end position="73"/>
    </location>
</feature>
<feature type="region of interest" description="Disordered" evidence="1">
    <location>
        <begin position="53"/>
        <end position="76"/>
    </location>
</feature>
<feature type="non-terminal residue" evidence="2">
    <location>
        <position position="145"/>
    </location>
</feature>
<proteinExistence type="predicted"/>
<name>A0A061QXR1_9CHLO</name>
<gene>
    <name evidence="2" type="ORF">TSPGSL018_21139</name>
</gene>
<accession>A0A061QXR1</accession>
<dbReference type="EMBL" id="GBEZ01023668">
    <property type="protein sequence ID" value="JAC63235.1"/>
    <property type="molecule type" value="Transcribed_RNA"/>
</dbReference>
<evidence type="ECO:0000256" key="1">
    <source>
        <dbReference type="SAM" id="MobiDB-lite"/>
    </source>
</evidence>
<organism evidence="2">
    <name type="scientific">Tetraselmis sp. GSL018</name>
    <dbReference type="NCBI Taxonomy" id="582737"/>
    <lineage>
        <taxon>Eukaryota</taxon>
        <taxon>Viridiplantae</taxon>
        <taxon>Chlorophyta</taxon>
        <taxon>core chlorophytes</taxon>
        <taxon>Chlorodendrophyceae</taxon>
        <taxon>Chlorodendrales</taxon>
        <taxon>Chlorodendraceae</taxon>
        <taxon>Tetraselmis</taxon>
    </lineage>
</organism>
<sequence length="145" mass="16272">MESVISGEPDVCTALGDISNKYETARASTKIFQDKYCCRATVQCNNRSYLQSRQENQLVSSRAENKRTSSGKTNGRVPKKKKLVVALSSLLNKIPQQFTKSKISVVERGVTHIDRLPEFYTRVKTLYMSNNSLSSLDGIAQFTEL</sequence>
<dbReference type="AlphaFoldDB" id="A0A061QXR1"/>
<protein>
    <submittedName>
        <fullName evidence="2">Uncharacterized protein</fullName>
    </submittedName>
</protein>